<dbReference type="HOGENOM" id="CLU_2255187_0_0_1"/>
<proteinExistence type="predicted"/>
<sequence>MKVTLNCVRAETLDTDKCLISVVIPVSLRISWADGYSISGLSSYRIRDDSSKCRQDSVISLPSANIRMLSGEFPLHPRVPDDSKLQLQEDLRTLYRRLKKRHDK</sequence>
<organism evidence="1">
    <name type="scientific">Albugo laibachii Nc14</name>
    <dbReference type="NCBI Taxonomy" id="890382"/>
    <lineage>
        <taxon>Eukaryota</taxon>
        <taxon>Sar</taxon>
        <taxon>Stramenopiles</taxon>
        <taxon>Oomycota</taxon>
        <taxon>Peronosporomycetes</taxon>
        <taxon>Albuginales</taxon>
        <taxon>Albuginaceae</taxon>
        <taxon>Albugo</taxon>
    </lineage>
</organism>
<reference evidence="1" key="2">
    <citation type="submission" date="2011-02" db="EMBL/GenBank/DDBJ databases">
        <authorList>
            <person name="MacLean D."/>
        </authorList>
    </citation>
    <scope>NUCLEOTIDE SEQUENCE</scope>
</reference>
<dbReference type="EMBL" id="FR824060">
    <property type="protein sequence ID" value="CCA15820.1"/>
    <property type="molecule type" value="Genomic_DNA"/>
</dbReference>
<reference evidence="1" key="1">
    <citation type="journal article" date="2011" name="PLoS Biol.">
        <title>Gene gain and loss during evolution of obligate parasitism in the white rust pathogen of Arabidopsis thaliana.</title>
        <authorList>
            <person name="Kemen E."/>
            <person name="Gardiner A."/>
            <person name="Schultz-Larsen T."/>
            <person name="Kemen A.C."/>
            <person name="Balmuth A.L."/>
            <person name="Robert-Seilaniantz A."/>
            <person name="Bailey K."/>
            <person name="Holub E."/>
            <person name="Studholme D.J."/>
            <person name="Maclean D."/>
            <person name="Jones J.D."/>
        </authorList>
    </citation>
    <scope>NUCLEOTIDE SEQUENCE</scope>
</reference>
<gene>
    <name evidence="1" type="primary">AlNc14C15G1710</name>
    <name evidence="1" type="ORF">ALNC14_019630</name>
</gene>
<dbReference type="AlphaFoldDB" id="F0W423"/>
<name>F0W423_9STRA</name>
<accession>F0W423</accession>
<evidence type="ECO:0000313" key="1">
    <source>
        <dbReference type="EMBL" id="CCA15820.1"/>
    </source>
</evidence>
<protein>
    <submittedName>
        <fullName evidence="1">AlNc14C15G1710 protein</fullName>
    </submittedName>
</protein>